<protein>
    <submittedName>
        <fullName evidence="1">Uncharacterized protein</fullName>
    </submittedName>
</protein>
<evidence type="ECO:0000313" key="1">
    <source>
        <dbReference type="EMBL" id="CAE0405603.1"/>
    </source>
</evidence>
<gene>
    <name evidence="1" type="ORF">ACOF00016_LOCUS3613</name>
    <name evidence="2" type="ORF">ACOF00016_LOCUS3614</name>
</gene>
<name>A0A6S8JNL1_9STRA</name>
<reference evidence="1" key="1">
    <citation type="submission" date="2021-01" db="EMBL/GenBank/DDBJ databases">
        <authorList>
            <person name="Corre E."/>
            <person name="Pelletier E."/>
            <person name="Niang G."/>
            <person name="Scheremetjew M."/>
            <person name="Finn R."/>
            <person name="Kale V."/>
            <person name="Holt S."/>
            <person name="Cochrane G."/>
            <person name="Meng A."/>
            <person name="Brown T."/>
            <person name="Cohen L."/>
        </authorList>
    </citation>
    <scope>NUCLEOTIDE SEQUENCE</scope>
    <source>
        <strain evidence="1">CCMP127</strain>
    </source>
</reference>
<evidence type="ECO:0000313" key="2">
    <source>
        <dbReference type="EMBL" id="CAE0405604.1"/>
    </source>
</evidence>
<proteinExistence type="predicted"/>
<dbReference type="EMBL" id="HBIM01004224">
    <property type="protein sequence ID" value="CAE0405604.1"/>
    <property type="molecule type" value="Transcribed_RNA"/>
</dbReference>
<organism evidence="1">
    <name type="scientific">Amphora coffeiformis</name>
    <dbReference type="NCBI Taxonomy" id="265554"/>
    <lineage>
        <taxon>Eukaryota</taxon>
        <taxon>Sar</taxon>
        <taxon>Stramenopiles</taxon>
        <taxon>Ochrophyta</taxon>
        <taxon>Bacillariophyta</taxon>
        <taxon>Bacillariophyceae</taxon>
        <taxon>Bacillariophycidae</taxon>
        <taxon>Thalassiophysales</taxon>
        <taxon>Catenulaceae</taxon>
        <taxon>Amphora</taxon>
    </lineage>
</organism>
<sequence>MVKNHLLLMLPEDAMVHVLSFLYQYESCVPHVKADIGGVIERHNQMYSLYTDFPWLRPILDEILREEGSFLSTLASTTSTSTSTTHPFLHRLKVIQSADVAGYQYSGGTTGREGIHNILRDGDYDWNKWYDPTLRLDLNPFYVQFTFHRTVKLLAYGIKSANDVPQRDPKDWRLLVSDRRGHELSFRPYSKFATVHAVENHSFQQRFETCWFPILNSSSSSINNNNNLPPAWTVRLAIDNTRIDGYGTQIGQLYLIVADNNSSS</sequence>
<accession>A0A6S8JNL1</accession>
<dbReference type="EMBL" id="HBIM01004223">
    <property type="protein sequence ID" value="CAE0405603.1"/>
    <property type="molecule type" value="Transcribed_RNA"/>
</dbReference>
<dbReference type="AlphaFoldDB" id="A0A6S8JNL1"/>